<dbReference type="GO" id="GO:0016301">
    <property type="term" value="F:kinase activity"/>
    <property type="evidence" value="ECO:0007669"/>
    <property type="project" value="UniProtKB-KW"/>
</dbReference>
<keyword evidence="7" id="KW-0289">Folate biosynthesis</keyword>
<keyword evidence="5 9" id="KW-0418">Kinase</keyword>
<dbReference type="OrthoDB" id="9790168at2"/>
<evidence type="ECO:0000256" key="3">
    <source>
        <dbReference type="ARBA" id="ARBA00022679"/>
    </source>
</evidence>
<proteinExistence type="predicted"/>
<keyword evidence="6" id="KW-0067">ATP-binding</keyword>
<organism evidence="9 10">
    <name type="scientific">Thiopseudomonas denitrificans</name>
    <dbReference type="NCBI Taxonomy" id="1501432"/>
    <lineage>
        <taxon>Bacteria</taxon>
        <taxon>Pseudomonadati</taxon>
        <taxon>Pseudomonadota</taxon>
        <taxon>Gammaproteobacteria</taxon>
        <taxon>Pseudomonadales</taxon>
        <taxon>Pseudomonadaceae</taxon>
        <taxon>Thiopseudomonas</taxon>
    </lineage>
</organism>
<evidence type="ECO:0000256" key="1">
    <source>
        <dbReference type="ARBA" id="ARBA00005051"/>
    </source>
</evidence>
<keyword evidence="4" id="KW-0547">Nucleotide-binding</keyword>
<comment type="pathway">
    <text evidence="1">Cofactor biosynthesis; tetrahydrofolate biosynthesis; 2-amino-4-hydroxy-6-hydroxymethyl-7,8-dihydropteridine diphosphate from 7,8-dihydroneopterin triphosphate: step 4/4.</text>
</comment>
<dbReference type="GO" id="GO:0005524">
    <property type="term" value="F:ATP binding"/>
    <property type="evidence" value="ECO:0007669"/>
    <property type="project" value="UniProtKB-KW"/>
</dbReference>
<dbReference type="PANTHER" id="PTHR43071">
    <property type="entry name" value="2-AMINO-4-HYDROXY-6-HYDROXYMETHYLDIHYDROPTERIDINE PYROPHOSPHOKINASE"/>
    <property type="match status" value="1"/>
</dbReference>
<dbReference type="InterPro" id="IPR035907">
    <property type="entry name" value="Hppk_sf"/>
</dbReference>
<sequence>MPLTDVYLGLGSNIERERHILAALDALADEFGELECSPVFESEPVGIRSGCFFNMVVHLRTRLELPALVARLKAIEAREGRLQAAPRELPLDIDVLLYGELAGDFAGVILPRPRILESAHVLWPLAVLAPELRHPGSAASYAELWRSTCTRYALWPVALCWRNRPLTPAWMLGQPKNAAMQAPVF</sequence>
<keyword evidence="3" id="KW-0808">Transferase</keyword>
<dbReference type="UniPathway" id="UPA00077">
    <property type="reaction ID" value="UER00155"/>
</dbReference>
<dbReference type="GO" id="GO:0046656">
    <property type="term" value="P:folic acid biosynthetic process"/>
    <property type="evidence" value="ECO:0007669"/>
    <property type="project" value="UniProtKB-KW"/>
</dbReference>
<evidence type="ECO:0000256" key="7">
    <source>
        <dbReference type="ARBA" id="ARBA00022909"/>
    </source>
</evidence>
<evidence type="ECO:0000256" key="6">
    <source>
        <dbReference type="ARBA" id="ARBA00022840"/>
    </source>
</evidence>
<evidence type="ECO:0000313" key="9">
    <source>
        <dbReference type="EMBL" id="TDQ37584.1"/>
    </source>
</evidence>
<dbReference type="PANTHER" id="PTHR43071:SF2">
    <property type="entry name" value="2-AMINO-4-HYDROXY-6-HYDROXYMETHYLDIHYDROPTERIDINE PYROPHOSPHOKINASE"/>
    <property type="match status" value="1"/>
</dbReference>
<evidence type="ECO:0000256" key="5">
    <source>
        <dbReference type="ARBA" id="ARBA00022777"/>
    </source>
</evidence>
<dbReference type="Pfam" id="PF01288">
    <property type="entry name" value="HPPK"/>
    <property type="match status" value="1"/>
</dbReference>
<dbReference type="SUPFAM" id="SSF55083">
    <property type="entry name" value="6-hydroxymethyl-7,8-dihydropterin pyrophosphokinase, HPPK"/>
    <property type="match status" value="1"/>
</dbReference>
<evidence type="ECO:0000256" key="4">
    <source>
        <dbReference type="ARBA" id="ARBA00022741"/>
    </source>
</evidence>
<keyword evidence="10" id="KW-1185">Reference proteome</keyword>
<dbReference type="Gene3D" id="3.30.70.560">
    <property type="entry name" value="7,8-Dihydro-6-hydroxymethylpterin-pyrophosphokinase HPPK"/>
    <property type="match status" value="1"/>
</dbReference>
<feature type="domain" description="7,8-dihydro-6-hydroxymethylpterin-pyrophosphokinase" evidence="8">
    <location>
        <begin position="7"/>
        <end position="130"/>
    </location>
</feature>
<dbReference type="EC" id="2.7.6.3" evidence="2"/>
<evidence type="ECO:0000259" key="8">
    <source>
        <dbReference type="Pfam" id="PF01288"/>
    </source>
</evidence>
<accession>A0A4R6U397</accession>
<dbReference type="NCBIfam" id="TIGR01498">
    <property type="entry name" value="folK"/>
    <property type="match status" value="1"/>
</dbReference>
<reference evidence="9 10" key="1">
    <citation type="submission" date="2019-03" db="EMBL/GenBank/DDBJ databases">
        <title>Genomic Encyclopedia of Type Strains, Phase IV (KMG-IV): sequencing the most valuable type-strain genomes for metagenomic binning, comparative biology and taxonomic classification.</title>
        <authorList>
            <person name="Goeker M."/>
        </authorList>
    </citation>
    <scope>NUCLEOTIDE SEQUENCE [LARGE SCALE GENOMIC DNA]</scope>
    <source>
        <strain evidence="9 10">DSM 28679</strain>
    </source>
</reference>
<dbReference type="InterPro" id="IPR000550">
    <property type="entry name" value="Hppk"/>
</dbReference>
<dbReference type="GO" id="GO:0003848">
    <property type="term" value="F:2-amino-4-hydroxy-6-hydroxymethyldihydropteridine diphosphokinase activity"/>
    <property type="evidence" value="ECO:0007669"/>
    <property type="project" value="UniProtKB-EC"/>
</dbReference>
<comment type="caution">
    <text evidence="9">The sequence shown here is derived from an EMBL/GenBank/DDBJ whole genome shotgun (WGS) entry which is preliminary data.</text>
</comment>
<dbReference type="GO" id="GO:0046654">
    <property type="term" value="P:tetrahydrofolate biosynthetic process"/>
    <property type="evidence" value="ECO:0007669"/>
    <property type="project" value="UniProtKB-UniPathway"/>
</dbReference>
<evidence type="ECO:0000256" key="2">
    <source>
        <dbReference type="ARBA" id="ARBA00013253"/>
    </source>
</evidence>
<gene>
    <name evidence="9" type="ORF">DFQ45_10791</name>
</gene>
<name>A0A4R6U397_9GAMM</name>
<protein>
    <recommendedName>
        <fullName evidence="2">2-amino-4-hydroxy-6-hydroxymethyldihydropteridine diphosphokinase</fullName>
        <ecNumber evidence="2">2.7.6.3</ecNumber>
    </recommendedName>
</protein>
<evidence type="ECO:0000313" key="10">
    <source>
        <dbReference type="Proteomes" id="UP000294575"/>
    </source>
</evidence>
<dbReference type="AlphaFoldDB" id="A0A4R6U397"/>
<dbReference type="RefSeq" id="WP_101495712.1">
    <property type="nucleotide sequence ID" value="NZ_LNJZ01000002.1"/>
</dbReference>
<dbReference type="Proteomes" id="UP000294575">
    <property type="component" value="Unassembled WGS sequence"/>
</dbReference>
<dbReference type="EMBL" id="SNYK01000007">
    <property type="protein sequence ID" value="TDQ37584.1"/>
    <property type="molecule type" value="Genomic_DNA"/>
</dbReference>